<reference evidence="2 5" key="2">
    <citation type="journal article" date="2019" name="Nat. Commun.">
        <title>A new type of DNA phosphorothioation-based antiviral system in archaea.</title>
        <authorList>
            <person name="Xiong L."/>
            <person name="Liu S."/>
            <person name="Chen S."/>
            <person name="Xiao Y."/>
            <person name="Zhu B."/>
            <person name="Gao Y."/>
            <person name="Zhang Y."/>
            <person name="Chen B."/>
            <person name="Luo J."/>
            <person name="Deng Z."/>
            <person name="Chen X."/>
            <person name="Wang L."/>
            <person name="Chen S."/>
        </authorList>
    </citation>
    <scope>NUCLEOTIDE SEQUENCE [LARGE SCALE GENOMIC DNA]</scope>
    <source>
        <strain evidence="2 5">CGMCC 1.10331</strain>
    </source>
</reference>
<dbReference type="EMBL" id="CP031311">
    <property type="protein sequence ID" value="QCC47610.1"/>
    <property type="molecule type" value="Genomic_DNA"/>
</dbReference>
<evidence type="ECO:0000313" key="3">
    <source>
        <dbReference type="EMBL" id="SEG48494.1"/>
    </source>
</evidence>
<dbReference type="Proteomes" id="UP000296733">
    <property type="component" value="Chromosome"/>
</dbReference>
<organism evidence="3 4">
    <name type="scientific">Halobellus limi</name>
    <dbReference type="NCBI Taxonomy" id="699433"/>
    <lineage>
        <taxon>Archaea</taxon>
        <taxon>Methanobacteriati</taxon>
        <taxon>Methanobacteriota</taxon>
        <taxon>Stenosarchaea group</taxon>
        <taxon>Halobacteria</taxon>
        <taxon>Halobacteriales</taxon>
        <taxon>Haloferacaceae</taxon>
        <taxon>Halobellus</taxon>
    </lineage>
</organism>
<evidence type="ECO:0000256" key="1">
    <source>
        <dbReference type="SAM" id="MobiDB-lite"/>
    </source>
</evidence>
<accession>A0A1H6AK00</accession>
<keyword evidence="4" id="KW-1185">Reference proteome</keyword>
<name>A0A1H6AK00_9EURY</name>
<dbReference type="EMBL" id="FNVN01000003">
    <property type="protein sequence ID" value="SEG48494.1"/>
    <property type="molecule type" value="Genomic_DNA"/>
</dbReference>
<feature type="region of interest" description="Disordered" evidence="1">
    <location>
        <begin position="229"/>
        <end position="255"/>
    </location>
</feature>
<dbReference type="RefSeq" id="WP_103992055.1">
    <property type="nucleotide sequence ID" value="NZ_CP031311.1"/>
</dbReference>
<sequence length="255" mass="28533">MAGPTPDELRSVVDRFPTPPDAEAFGRADELLDGTYSAIAESWYPELRRLATAYAEGDVLRESVLEHVEAVPSFRISEGATPLTRRREALATAAETLDSVAEVSAWYDDLRTLLADSPDSRSLLERLLHDFGYAAAHVLFLGASSPEQVVRRLRWAYRTVGVRIDSVSSEAGTERTTFTCPYRDVAAGRCGKRWVCHEKLDRVDDGYVTYLRERGIDYQRPRGCAESERCHSSVARDGPSQWWPKTPPSAVEREP</sequence>
<dbReference type="KEGG" id="hlm:DV707_08030"/>
<dbReference type="OrthoDB" id="254587at2157"/>
<reference evidence="3 4" key="1">
    <citation type="submission" date="2016-10" db="EMBL/GenBank/DDBJ databases">
        <authorList>
            <person name="de Groot N.N."/>
        </authorList>
    </citation>
    <scope>NUCLEOTIDE SEQUENCE [LARGE SCALE GENOMIC DNA]</scope>
    <source>
        <strain evidence="3 4">CGMCC 1.10331</strain>
    </source>
</reference>
<evidence type="ECO:0000313" key="5">
    <source>
        <dbReference type="Proteomes" id="UP000296733"/>
    </source>
</evidence>
<dbReference type="GeneID" id="39858027"/>
<evidence type="ECO:0000313" key="2">
    <source>
        <dbReference type="EMBL" id="QCC47610.1"/>
    </source>
</evidence>
<proteinExistence type="predicted"/>
<dbReference type="AlphaFoldDB" id="A0A1H6AK00"/>
<protein>
    <submittedName>
        <fullName evidence="3">Uncharacterized protein</fullName>
    </submittedName>
</protein>
<dbReference type="Proteomes" id="UP000236740">
    <property type="component" value="Unassembled WGS sequence"/>
</dbReference>
<evidence type="ECO:0000313" key="4">
    <source>
        <dbReference type="Proteomes" id="UP000236740"/>
    </source>
</evidence>
<gene>
    <name evidence="2" type="ORF">DV707_08030</name>
    <name evidence="3" type="ORF">SAMN04488133_2347</name>
</gene>